<name>A0ACD4NU96_9HYPH</name>
<sequence>MTGWRFDLAVFTDLSASLFAACFMILLIFLHLAQETDAARSPPRAIEARTAYRLIDRTPLAPAAMLDLLRRHRGDPGGVSIDLFADRIEILGPGGAAPAVVAPEAVGTLARERLGGIGSEARLYVLSPRLYDRTIAALTDAGLSAAEITVPRALGDGTLQPIAWRGAFADLEATSPTPEAFRAGVARILEGGDEEPIPARTQGGAPATGATAQSLSQRVATWIARLVAGAALIGGFGLVVVQERRRIGAARLAGSRVLASPATTI</sequence>
<proteinExistence type="predicted"/>
<dbReference type="Proteomes" id="UP001163223">
    <property type="component" value="Chromosome"/>
</dbReference>
<accession>A0ACD4NU96</accession>
<protein>
    <submittedName>
        <fullName evidence="1">Uncharacterized protein</fullName>
    </submittedName>
</protein>
<organism evidence="1 2">
    <name type="scientific">Antarcticirhabdus aurantiaca</name>
    <dbReference type="NCBI Taxonomy" id="2606717"/>
    <lineage>
        <taxon>Bacteria</taxon>
        <taxon>Pseudomonadati</taxon>
        <taxon>Pseudomonadota</taxon>
        <taxon>Alphaproteobacteria</taxon>
        <taxon>Hyphomicrobiales</taxon>
        <taxon>Aurantimonadaceae</taxon>
        <taxon>Antarcticirhabdus</taxon>
    </lineage>
</organism>
<keyword evidence="2" id="KW-1185">Reference proteome</keyword>
<dbReference type="EMBL" id="CP113520">
    <property type="protein sequence ID" value="WAJ30496.1"/>
    <property type="molecule type" value="Genomic_DNA"/>
</dbReference>
<evidence type="ECO:0000313" key="2">
    <source>
        <dbReference type="Proteomes" id="UP001163223"/>
    </source>
</evidence>
<reference evidence="1" key="1">
    <citation type="submission" date="2022-11" db="EMBL/GenBank/DDBJ databases">
        <title>beta-Carotene-producing bacterium, Jeongeuplla avenae sp. nov., alleviates the salt stress of Arabidopsis seedlings.</title>
        <authorList>
            <person name="Jiang L."/>
            <person name="Lee J."/>
        </authorList>
    </citation>
    <scope>NUCLEOTIDE SEQUENCE</scope>
    <source>
        <strain evidence="1">DY_R2A_6</strain>
    </source>
</reference>
<evidence type="ECO:0000313" key="1">
    <source>
        <dbReference type="EMBL" id="WAJ30496.1"/>
    </source>
</evidence>
<gene>
    <name evidence="1" type="ORF">OXU80_09955</name>
</gene>